<keyword evidence="1" id="KW-0677">Repeat</keyword>
<dbReference type="Pfam" id="PF25023">
    <property type="entry name" value="TEN_YD-shell"/>
    <property type="match status" value="1"/>
</dbReference>
<dbReference type="InterPro" id="IPR050708">
    <property type="entry name" value="T6SS_VgrG/RHS"/>
</dbReference>
<dbReference type="EMBL" id="MWIO01000075">
    <property type="protein sequence ID" value="THD04527.1"/>
    <property type="molecule type" value="Genomic_DNA"/>
</dbReference>
<accession>A0A4S3K8E5</accession>
<dbReference type="PANTHER" id="PTHR32305">
    <property type="match status" value="1"/>
</dbReference>
<keyword evidence="4" id="KW-1185">Reference proteome</keyword>
<gene>
    <name evidence="3" type="ORF">B1991_17385</name>
</gene>
<dbReference type="NCBIfam" id="TIGR03696">
    <property type="entry name" value="Rhs_assc_core"/>
    <property type="match status" value="1"/>
</dbReference>
<comment type="caution">
    <text evidence="3">The sequence shown here is derived from an EMBL/GenBank/DDBJ whole genome shotgun (WGS) entry which is preliminary data.</text>
</comment>
<reference evidence="3 4" key="1">
    <citation type="submission" date="2017-02" db="EMBL/GenBank/DDBJ databases">
        <title>Whole genome sequencing of Rhodanobacter lindaniclasticus DSM 17932.</title>
        <authorList>
            <person name="Kumar S."/>
            <person name="Patil P."/>
            <person name="Patil P.B."/>
        </authorList>
    </citation>
    <scope>NUCLEOTIDE SEQUENCE [LARGE SCALE GENOMIC DNA]</scope>
    <source>
        <strain evidence="3 4">DSM 17932</strain>
    </source>
</reference>
<name>A0A4S3K8E5_9GAMM</name>
<evidence type="ECO:0000313" key="3">
    <source>
        <dbReference type="EMBL" id="THD04527.1"/>
    </source>
</evidence>
<feature type="domain" description="Teneurin-like YD-shell" evidence="2">
    <location>
        <begin position="15"/>
        <end position="114"/>
    </location>
</feature>
<sequence>MVLLMLWLGGVAHAGTVTYVYTDAQGTPLAEADASGNITATFDYAPYGSQALGTPPSGPGYTGHVNDPDTGLVYMQARYYDPTVGRFLSVDPVGPMPGDAFNFNRYGYADSNPITNIDMDGRCTGSNIHDKVGNCVDSGKSIVASAPSTGGVRLGQSRALTRNESAAGKEEFKNLDTGKVRVSYDSPHKESALTPNNTMHFPKSYVDCQDFVTCRSGILVGWFIHELTHVWQYQNGIDPVWGHIKSGIFKNSNYLPFKKYLRTPSPDHLNTEEQGDWHMWHYACNHDQKDGC</sequence>
<evidence type="ECO:0000256" key="1">
    <source>
        <dbReference type="ARBA" id="ARBA00022737"/>
    </source>
</evidence>
<evidence type="ECO:0000313" key="4">
    <source>
        <dbReference type="Proteomes" id="UP000306317"/>
    </source>
</evidence>
<dbReference type="Gene3D" id="2.180.10.10">
    <property type="entry name" value="RHS repeat-associated core"/>
    <property type="match status" value="1"/>
</dbReference>
<dbReference type="PANTHER" id="PTHR32305:SF15">
    <property type="entry name" value="PROTEIN RHSA-RELATED"/>
    <property type="match status" value="1"/>
</dbReference>
<dbReference type="InterPro" id="IPR022385">
    <property type="entry name" value="Rhs_assc_core"/>
</dbReference>
<protein>
    <recommendedName>
        <fullName evidence="2">Teneurin-like YD-shell domain-containing protein</fullName>
    </recommendedName>
</protein>
<dbReference type="AlphaFoldDB" id="A0A4S3K8E5"/>
<dbReference type="InterPro" id="IPR056823">
    <property type="entry name" value="TEN-like_YD-shell"/>
</dbReference>
<dbReference type="Proteomes" id="UP000306317">
    <property type="component" value="Unassembled WGS sequence"/>
</dbReference>
<organism evidence="3 4">
    <name type="scientific">Rhodanobacter lindaniclasticus</name>
    <dbReference type="NCBI Taxonomy" id="75310"/>
    <lineage>
        <taxon>Bacteria</taxon>
        <taxon>Pseudomonadati</taxon>
        <taxon>Pseudomonadota</taxon>
        <taxon>Gammaproteobacteria</taxon>
        <taxon>Lysobacterales</taxon>
        <taxon>Rhodanobacteraceae</taxon>
        <taxon>Rhodanobacter</taxon>
    </lineage>
</organism>
<evidence type="ECO:0000259" key="2">
    <source>
        <dbReference type="Pfam" id="PF25023"/>
    </source>
</evidence>
<proteinExistence type="predicted"/>